<dbReference type="EMBL" id="CAUJNA010000114">
    <property type="protein sequence ID" value="CAJ1372110.1"/>
    <property type="molecule type" value="Genomic_DNA"/>
</dbReference>
<gene>
    <name evidence="2" type="ORF">EVOR1521_LOCUS2251</name>
</gene>
<dbReference type="AlphaFoldDB" id="A0AA36HMX2"/>
<feature type="region of interest" description="Disordered" evidence="1">
    <location>
        <begin position="206"/>
        <end position="229"/>
    </location>
</feature>
<proteinExistence type="predicted"/>
<evidence type="ECO:0000313" key="3">
    <source>
        <dbReference type="Proteomes" id="UP001178507"/>
    </source>
</evidence>
<feature type="compositionally biased region" description="Low complexity" evidence="1">
    <location>
        <begin position="210"/>
        <end position="222"/>
    </location>
</feature>
<evidence type="ECO:0000313" key="2">
    <source>
        <dbReference type="EMBL" id="CAJ1372110.1"/>
    </source>
</evidence>
<accession>A0AA36HMX2</accession>
<sequence>MGASSSEGPAILLEQSPARSKAPSDGPSEFSSWHDDASSSLAPSGTARDGTITVNPLVMRMGEHLKGKLQGMIRQRFDNYLHIIKTLQNDIGKLAALTCELRMTSRHASAAASVTPKFRISISCNEDGTFLVYTVPDAAGVLGSQCPGPRVKAEEAADLHQQVLKQQRLVVARQCKAKAVMVHQAVEDLERLHLAMAQQFSQMAPDRLSAKAPSAETSSAAEEAAEGERMVEALQQRLREQRATAERLRAQIAQAASEEQKSQEQELKLLAEAHLAEQEMRQLRGALRREGAP</sequence>
<comment type="caution">
    <text evidence="2">The sequence shown here is derived from an EMBL/GenBank/DDBJ whole genome shotgun (WGS) entry which is preliminary data.</text>
</comment>
<evidence type="ECO:0000256" key="1">
    <source>
        <dbReference type="SAM" id="MobiDB-lite"/>
    </source>
</evidence>
<dbReference type="Proteomes" id="UP001178507">
    <property type="component" value="Unassembled WGS sequence"/>
</dbReference>
<name>A0AA36HMX2_9DINO</name>
<keyword evidence="3" id="KW-1185">Reference proteome</keyword>
<organism evidence="2 3">
    <name type="scientific">Effrenium voratum</name>
    <dbReference type="NCBI Taxonomy" id="2562239"/>
    <lineage>
        <taxon>Eukaryota</taxon>
        <taxon>Sar</taxon>
        <taxon>Alveolata</taxon>
        <taxon>Dinophyceae</taxon>
        <taxon>Suessiales</taxon>
        <taxon>Symbiodiniaceae</taxon>
        <taxon>Effrenium</taxon>
    </lineage>
</organism>
<feature type="region of interest" description="Disordered" evidence="1">
    <location>
        <begin position="1"/>
        <end position="48"/>
    </location>
</feature>
<reference evidence="2" key="1">
    <citation type="submission" date="2023-08" db="EMBL/GenBank/DDBJ databases">
        <authorList>
            <person name="Chen Y."/>
            <person name="Shah S."/>
            <person name="Dougan E. K."/>
            <person name="Thang M."/>
            <person name="Chan C."/>
        </authorList>
    </citation>
    <scope>NUCLEOTIDE SEQUENCE</scope>
</reference>
<protein>
    <submittedName>
        <fullName evidence="2">Uncharacterized protein</fullName>
    </submittedName>
</protein>